<protein>
    <submittedName>
        <fullName evidence="1">Uncharacterized protein</fullName>
    </submittedName>
</protein>
<keyword evidence="2" id="KW-1185">Reference proteome</keyword>
<sequence length="129" mass="14531">MASLVYTFKELVKEATRLGQSDVHREGYRTQIQRPAPGAILSSIRPDALYLRSKLAIVMDAEKPPPPPQLTVTTLARLGSQTKAQLKAWRHTTQRHEQIALARERSGSKVKTTKWLEDVEKKIEGISTK</sequence>
<gene>
    <name evidence="1" type="ORF">HO173_009611</name>
</gene>
<dbReference type="Proteomes" id="UP000578531">
    <property type="component" value="Unassembled WGS sequence"/>
</dbReference>
<dbReference type="AlphaFoldDB" id="A0A8H6FPC3"/>
<organism evidence="1 2">
    <name type="scientific">Letharia columbiana</name>
    <dbReference type="NCBI Taxonomy" id="112416"/>
    <lineage>
        <taxon>Eukaryota</taxon>
        <taxon>Fungi</taxon>
        <taxon>Dikarya</taxon>
        <taxon>Ascomycota</taxon>
        <taxon>Pezizomycotina</taxon>
        <taxon>Lecanoromycetes</taxon>
        <taxon>OSLEUM clade</taxon>
        <taxon>Lecanoromycetidae</taxon>
        <taxon>Lecanorales</taxon>
        <taxon>Lecanorineae</taxon>
        <taxon>Parmeliaceae</taxon>
        <taxon>Letharia</taxon>
    </lineage>
</organism>
<evidence type="ECO:0000313" key="2">
    <source>
        <dbReference type="Proteomes" id="UP000578531"/>
    </source>
</evidence>
<dbReference type="RefSeq" id="XP_037161657.1">
    <property type="nucleotide sequence ID" value="XM_037311501.1"/>
</dbReference>
<proteinExistence type="predicted"/>
<name>A0A8H6FPC3_9LECA</name>
<accession>A0A8H6FPC3</accession>
<dbReference type="GeneID" id="59291262"/>
<comment type="caution">
    <text evidence="1">The sequence shown here is derived from an EMBL/GenBank/DDBJ whole genome shotgun (WGS) entry which is preliminary data.</text>
</comment>
<dbReference type="EMBL" id="JACCJC010000050">
    <property type="protein sequence ID" value="KAF6232228.1"/>
    <property type="molecule type" value="Genomic_DNA"/>
</dbReference>
<evidence type="ECO:0000313" key="1">
    <source>
        <dbReference type="EMBL" id="KAF6232228.1"/>
    </source>
</evidence>
<reference evidence="1 2" key="1">
    <citation type="journal article" date="2020" name="Genomics">
        <title>Complete, high-quality genomes from long-read metagenomic sequencing of two wolf lichen thalli reveals enigmatic genome architecture.</title>
        <authorList>
            <person name="McKenzie S.K."/>
            <person name="Walston R.F."/>
            <person name="Allen J.L."/>
        </authorList>
    </citation>
    <scope>NUCLEOTIDE SEQUENCE [LARGE SCALE GENOMIC DNA]</scope>
    <source>
        <strain evidence="1">WasteWater2</strain>
    </source>
</reference>